<dbReference type="Proteomes" id="UP000478052">
    <property type="component" value="Unassembled WGS sequence"/>
</dbReference>
<dbReference type="OrthoDB" id="8068464at2759"/>
<dbReference type="EMBL" id="VUJU01014658">
    <property type="protein sequence ID" value="KAF0701637.1"/>
    <property type="molecule type" value="Genomic_DNA"/>
</dbReference>
<accession>A0A6G0VM66</accession>
<gene>
    <name evidence="1" type="ORF">FWK35_00037288</name>
</gene>
<feature type="non-terminal residue" evidence="1">
    <location>
        <position position="644"/>
    </location>
</feature>
<dbReference type="AlphaFoldDB" id="A0A6G0VM66"/>
<organism evidence="1 2">
    <name type="scientific">Aphis craccivora</name>
    <name type="common">Cowpea aphid</name>
    <dbReference type="NCBI Taxonomy" id="307492"/>
    <lineage>
        <taxon>Eukaryota</taxon>
        <taxon>Metazoa</taxon>
        <taxon>Ecdysozoa</taxon>
        <taxon>Arthropoda</taxon>
        <taxon>Hexapoda</taxon>
        <taxon>Insecta</taxon>
        <taxon>Pterygota</taxon>
        <taxon>Neoptera</taxon>
        <taxon>Paraneoptera</taxon>
        <taxon>Hemiptera</taxon>
        <taxon>Sternorrhyncha</taxon>
        <taxon>Aphidomorpha</taxon>
        <taxon>Aphidoidea</taxon>
        <taxon>Aphididae</taxon>
        <taxon>Aphidini</taxon>
        <taxon>Aphis</taxon>
        <taxon>Aphis</taxon>
    </lineage>
</organism>
<reference evidence="1 2" key="1">
    <citation type="submission" date="2019-08" db="EMBL/GenBank/DDBJ databases">
        <title>Whole genome of Aphis craccivora.</title>
        <authorList>
            <person name="Voronova N.V."/>
            <person name="Shulinski R.S."/>
            <person name="Bandarenka Y.V."/>
            <person name="Zhorov D.G."/>
            <person name="Warner D."/>
        </authorList>
    </citation>
    <scope>NUCLEOTIDE SEQUENCE [LARGE SCALE GENOMIC DNA]</scope>
    <source>
        <strain evidence="1">180601</strain>
        <tissue evidence="1">Whole Body</tissue>
    </source>
</reference>
<evidence type="ECO:0000313" key="2">
    <source>
        <dbReference type="Proteomes" id="UP000478052"/>
    </source>
</evidence>
<proteinExistence type="predicted"/>
<feature type="non-terminal residue" evidence="1">
    <location>
        <position position="1"/>
    </location>
</feature>
<comment type="caution">
    <text evidence="1">The sequence shown here is derived from an EMBL/GenBank/DDBJ whole genome shotgun (WGS) entry which is preliminary data.</text>
</comment>
<evidence type="ECO:0000313" key="1">
    <source>
        <dbReference type="EMBL" id="KAF0701637.1"/>
    </source>
</evidence>
<sequence length="644" mass="73658">KNIIHDIGGDPFYLHYHCADQIQIYRNYCKETRPRLIIDATGSVVKKFLKLSKQKTSSIFLYEGLVYDPQNKFSFTVTNMLSERHNSLAISNWLSSWINCDVPRPKETVCDQSMALLSAISKSFTQYTTLQDYIIICADLLTKKIDKNSHLVPHCFIRIDVAHFVKTCSKWIPLKTIPRRVKEVILRSIGVLIKSQSLNEIKSILLSLFVVITSETAGHNLYTHEETPCEKHKQIIIQATSTGFVDVEQQFEDIISTARSEDEAKACVEEEYERSNQGLDKLHNPFEDWAKQIYENSKSLIQEGTEINPLYIPSLVPILIKCIKLLPLWSGVMIPIFNYGELICSSAAVESSFKKLKTVTMKNVVLPTNIEIFLENHIMSLKGASLIRIGNNLHTTTEEVEDPYNTDLNHSFSFELLGTHSFNDQQDCSLSLPHDLNNSCLSRTESPSFVFAKFKDYDENEALVVVDTVNKQTNLNEEEFTSNEEFYKSSNTLNRYNAMSVDNDIVNDRQASFTEENAALEEWNRKSIKQRKSSSYLVPNPHLKHLNLKNSNKIQSLPILKNGSRFQDLKSSRTSNKTDRIVLSNTCAFDGLSSILMVSINNCWYNFIFLIKNVSYCDSQIYSTFIDSINDNKYFNFISSLVKN</sequence>
<protein>
    <submittedName>
        <fullName evidence="1">CCHC-type domain-containing protein</fullName>
    </submittedName>
</protein>
<keyword evidence="2" id="KW-1185">Reference proteome</keyword>
<name>A0A6G0VM66_APHCR</name>